<evidence type="ECO:0000313" key="16">
    <source>
        <dbReference type="EMBL" id="SFC98745.1"/>
    </source>
</evidence>
<dbReference type="NCBIfam" id="TIGR00260">
    <property type="entry name" value="thrC"/>
    <property type="match status" value="1"/>
</dbReference>
<evidence type="ECO:0000256" key="2">
    <source>
        <dbReference type="ARBA" id="ARBA00004962"/>
    </source>
</evidence>
<evidence type="ECO:0000256" key="5">
    <source>
        <dbReference type="ARBA" id="ARBA00018679"/>
    </source>
</evidence>
<organism evidence="16 17">
    <name type="scientific">Thiohalospira halophila DSM 15071</name>
    <dbReference type="NCBI Taxonomy" id="1123397"/>
    <lineage>
        <taxon>Bacteria</taxon>
        <taxon>Pseudomonadati</taxon>
        <taxon>Pseudomonadota</taxon>
        <taxon>Gammaproteobacteria</taxon>
        <taxon>Thiohalospirales</taxon>
        <taxon>Thiohalospiraceae</taxon>
        <taxon>Thiohalospira</taxon>
    </lineage>
</organism>
<evidence type="ECO:0000256" key="4">
    <source>
        <dbReference type="ARBA" id="ARBA00005517"/>
    </source>
</evidence>
<dbReference type="EC" id="4.2.3.1" evidence="11 12"/>
<protein>
    <recommendedName>
        <fullName evidence="5 11">Threonine synthase</fullName>
        <ecNumber evidence="11 12">4.2.3.1</ecNumber>
    </recommendedName>
</protein>
<dbReference type="GO" id="GO:0004124">
    <property type="term" value="F:cysteine synthase activity"/>
    <property type="evidence" value="ECO:0007669"/>
    <property type="project" value="UniProtKB-EC"/>
</dbReference>
<comment type="pathway">
    <text evidence="2">Amino-acid biosynthesis; L-cysteine biosynthesis; L-cysteine from L-serine: step 2/2.</text>
</comment>
<dbReference type="PANTHER" id="PTHR10314">
    <property type="entry name" value="CYSTATHIONINE BETA-SYNTHASE"/>
    <property type="match status" value="1"/>
</dbReference>
<dbReference type="Proteomes" id="UP000198611">
    <property type="component" value="Unassembled WGS sequence"/>
</dbReference>
<accession>A0A1I1NMS6</accession>
<dbReference type="RefSeq" id="WP_093427018.1">
    <property type="nucleotide sequence ID" value="NZ_FOMJ01000001.1"/>
</dbReference>
<evidence type="ECO:0000256" key="1">
    <source>
        <dbReference type="ARBA" id="ARBA00001933"/>
    </source>
</evidence>
<feature type="binding site" evidence="13">
    <location>
        <position position="92"/>
    </location>
    <ligand>
        <name>pyridoxal 5'-phosphate</name>
        <dbReference type="ChEBI" id="CHEBI:597326"/>
    </ligand>
</feature>
<feature type="binding site" evidence="13">
    <location>
        <begin position="192"/>
        <end position="196"/>
    </location>
    <ligand>
        <name>pyridoxal 5'-phosphate</name>
        <dbReference type="ChEBI" id="CHEBI:597326"/>
    </ligand>
</feature>
<feature type="modified residue" description="N6-(pyridoxal phosphate)lysine" evidence="14">
    <location>
        <position position="66"/>
    </location>
</feature>
<dbReference type="InterPro" id="IPR004450">
    <property type="entry name" value="Thr_synthase-like"/>
</dbReference>
<keyword evidence="6 12" id="KW-0028">Amino-acid biosynthesis</keyword>
<evidence type="ECO:0000256" key="10">
    <source>
        <dbReference type="ARBA" id="ARBA00049144"/>
    </source>
</evidence>
<dbReference type="FunFam" id="3.40.50.1100:FF:000013">
    <property type="entry name" value="Threonine synthase"/>
    <property type="match status" value="1"/>
</dbReference>
<name>A0A1I1NMS6_9GAMM</name>
<dbReference type="GO" id="GO:0009088">
    <property type="term" value="P:threonine biosynthetic process"/>
    <property type="evidence" value="ECO:0007669"/>
    <property type="project" value="UniProtKB-UniRule"/>
</dbReference>
<comment type="function">
    <text evidence="12">Catalyzes the gamma-elimination of phosphate from L-phosphohomoserine and the beta-addition of water to produce L-threonine.</text>
</comment>
<dbReference type="PIRSF" id="PIRSF038945">
    <property type="entry name" value="Thr_synthase"/>
    <property type="match status" value="1"/>
</dbReference>
<evidence type="ECO:0000259" key="15">
    <source>
        <dbReference type="PROSITE" id="PS50206"/>
    </source>
</evidence>
<evidence type="ECO:0000256" key="3">
    <source>
        <dbReference type="ARBA" id="ARBA00004979"/>
    </source>
</evidence>
<feature type="domain" description="Rhodanese" evidence="15">
    <location>
        <begin position="85"/>
        <end position="128"/>
    </location>
</feature>
<evidence type="ECO:0000256" key="8">
    <source>
        <dbReference type="ARBA" id="ARBA00022898"/>
    </source>
</evidence>
<comment type="similarity">
    <text evidence="4 12">Belongs to the threonine synthase family.</text>
</comment>
<dbReference type="PROSITE" id="PS50206">
    <property type="entry name" value="RHODANESE_3"/>
    <property type="match status" value="1"/>
</dbReference>
<dbReference type="STRING" id="1123397.SAMN05660831_00344"/>
<evidence type="ECO:0000256" key="9">
    <source>
        <dbReference type="ARBA" id="ARBA00047931"/>
    </source>
</evidence>
<evidence type="ECO:0000256" key="14">
    <source>
        <dbReference type="PIRSR" id="PIRSR038945-2"/>
    </source>
</evidence>
<dbReference type="Gene3D" id="3.40.50.1100">
    <property type="match status" value="2"/>
</dbReference>
<evidence type="ECO:0000313" key="17">
    <source>
        <dbReference type="Proteomes" id="UP000198611"/>
    </source>
</evidence>
<keyword evidence="8 12" id="KW-0663">Pyridoxal phosphate</keyword>
<keyword evidence="7 12" id="KW-0791">Threonine biosynthesis</keyword>
<dbReference type="InterPro" id="IPR001763">
    <property type="entry name" value="Rhodanese-like_dom"/>
</dbReference>
<dbReference type="InterPro" id="IPR001926">
    <property type="entry name" value="TrpB-like_PALP"/>
</dbReference>
<feature type="binding site" evidence="13">
    <location>
        <position position="343"/>
    </location>
    <ligand>
        <name>pyridoxal 5'-phosphate</name>
        <dbReference type="ChEBI" id="CHEBI:597326"/>
    </ligand>
</feature>
<dbReference type="GO" id="GO:0004795">
    <property type="term" value="F:threonine synthase activity"/>
    <property type="evidence" value="ECO:0007669"/>
    <property type="project" value="UniProtKB-UniRule"/>
</dbReference>
<comment type="pathway">
    <text evidence="3 12">Amino-acid biosynthesis; L-threonine biosynthesis; L-threonine from L-aspartate: step 5/5.</text>
</comment>
<dbReference type="InterPro" id="IPR000634">
    <property type="entry name" value="Ser/Thr_deHydtase_PyrdxlP-BS"/>
</dbReference>
<reference evidence="16 17" key="1">
    <citation type="submission" date="2016-10" db="EMBL/GenBank/DDBJ databases">
        <authorList>
            <person name="de Groot N.N."/>
        </authorList>
    </citation>
    <scope>NUCLEOTIDE SEQUENCE [LARGE SCALE GENOMIC DNA]</scope>
    <source>
        <strain evidence="16 17">HL3</strain>
    </source>
</reference>
<dbReference type="Pfam" id="PF00291">
    <property type="entry name" value="PALP"/>
    <property type="match status" value="1"/>
</dbReference>
<comment type="catalytic activity">
    <reaction evidence="9">
        <text>O-acetyl-L-serine + hydrogen sulfide = L-cysteine + acetate</text>
        <dbReference type="Rhea" id="RHEA:14829"/>
        <dbReference type="ChEBI" id="CHEBI:29919"/>
        <dbReference type="ChEBI" id="CHEBI:30089"/>
        <dbReference type="ChEBI" id="CHEBI:35235"/>
        <dbReference type="ChEBI" id="CHEBI:58340"/>
        <dbReference type="EC" id="2.5.1.47"/>
    </reaction>
</comment>
<keyword evidence="12" id="KW-0456">Lyase</keyword>
<dbReference type="InterPro" id="IPR050214">
    <property type="entry name" value="Cys_Synth/Cystath_Beta-Synth"/>
</dbReference>
<dbReference type="InterPro" id="IPR036052">
    <property type="entry name" value="TrpB-like_PALP_sf"/>
</dbReference>
<evidence type="ECO:0000256" key="11">
    <source>
        <dbReference type="NCBIfam" id="TIGR00260"/>
    </source>
</evidence>
<dbReference type="GO" id="GO:0030170">
    <property type="term" value="F:pyridoxal phosphate binding"/>
    <property type="evidence" value="ECO:0007669"/>
    <property type="project" value="InterPro"/>
</dbReference>
<proteinExistence type="inferred from homology"/>
<keyword evidence="17" id="KW-1185">Reference proteome</keyword>
<dbReference type="OrthoDB" id="9778118at2"/>
<gene>
    <name evidence="16" type="ORF">SAMN05660831_00344</name>
</gene>
<dbReference type="PROSITE" id="PS00165">
    <property type="entry name" value="DEHYDRATASE_SER_THR"/>
    <property type="match status" value="1"/>
</dbReference>
<dbReference type="CDD" id="cd01563">
    <property type="entry name" value="Thr-synth_1"/>
    <property type="match status" value="1"/>
</dbReference>
<sequence length="383" mass="40827">MPFRPRYTGLIDKYRDRLPVHDDTRVIGLGEGNTPLIRLNNIPAELGRDVDIYVKYEGLNPTGSFKDRGMTMAVTQAVNEGSKAIICASTGNTSASAAAYAARAGITPFVIIPDGKIAMGKMAQAMIEGAVVIQIQGNFDEGMRLVKEVANEAPVTIVNSINPYRLQGQKTAAFEIVEELERAPDYHCLPVGNAGNITAHWIGYSEMAASSPKDATDACSFCQGHCKFAGGASVGNRPKMVGYQAAGSAPFLRGAYVDDPDTVATAIRIGHPQSWDMAWTVSQESGGWFDECADAEILDAQSLLARREGIFCEPASAASLAGALRDIQNGRIEDGSTIVCTLTGHGLKDPDTAIQQAEERGGRMHRVPAELGAVKEAILGNLD</sequence>
<comment type="catalytic activity">
    <reaction evidence="10 12">
        <text>O-phospho-L-homoserine + H2O = L-threonine + phosphate</text>
        <dbReference type="Rhea" id="RHEA:10840"/>
        <dbReference type="ChEBI" id="CHEBI:15377"/>
        <dbReference type="ChEBI" id="CHEBI:43474"/>
        <dbReference type="ChEBI" id="CHEBI:57590"/>
        <dbReference type="ChEBI" id="CHEBI:57926"/>
        <dbReference type="EC" id="4.2.3.1"/>
    </reaction>
</comment>
<evidence type="ECO:0000256" key="12">
    <source>
        <dbReference type="PIRNR" id="PIRNR038945"/>
    </source>
</evidence>
<evidence type="ECO:0000256" key="6">
    <source>
        <dbReference type="ARBA" id="ARBA00022605"/>
    </source>
</evidence>
<dbReference type="AlphaFoldDB" id="A0A1I1NMS6"/>
<comment type="cofactor">
    <cofactor evidence="1 12 13">
        <name>pyridoxal 5'-phosphate</name>
        <dbReference type="ChEBI" id="CHEBI:597326"/>
    </cofactor>
</comment>
<dbReference type="SUPFAM" id="SSF53686">
    <property type="entry name" value="Tryptophan synthase beta subunit-like PLP-dependent enzymes"/>
    <property type="match status" value="1"/>
</dbReference>
<evidence type="ECO:0000256" key="13">
    <source>
        <dbReference type="PIRSR" id="PIRSR038945-1"/>
    </source>
</evidence>
<dbReference type="UniPathway" id="UPA00050">
    <property type="reaction ID" value="UER00065"/>
</dbReference>
<dbReference type="EMBL" id="FOMJ01000001">
    <property type="protein sequence ID" value="SFC98745.1"/>
    <property type="molecule type" value="Genomic_DNA"/>
</dbReference>
<evidence type="ECO:0000256" key="7">
    <source>
        <dbReference type="ARBA" id="ARBA00022697"/>
    </source>
</evidence>
<dbReference type="InterPro" id="IPR026260">
    <property type="entry name" value="Thr_Synthase_bac/arc"/>
</dbReference>